<name>A0AAD9Q8F5_ACRCE</name>
<evidence type="ECO:0000313" key="1">
    <source>
        <dbReference type="EMBL" id="KAK2556658.1"/>
    </source>
</evidence>
<dbReference type="AlphaFoldDB" id="A0AAD9Q8F5"/>
<reference evidence="1" key="1">
    <citation type="journal article" date="2023" name="G3 (Bethesda)">
        <title>Whole genome assembly and annotation of the endangered Caribbean coral Acropora cervicornis.</title>
        <authorList>
            <person name="Selwyn J.D."/>
            <person name="Vollmer S.V."/>
        </authorList>
    </citation>
    <scope>NUCLEOTIDE SEQUENCE</scope>
    <source>
        <strain evidence="1">K2</strain>
    </source>
</reference>
<sequence>MGNICSCQKKTFLSDSNPKFCAEKTRTTAESGPRECPSTVMVKANSTKEVTNSENQKVTHAEVVKEYKVLSPIRKTGDTLPHISYRPNSVWGGSVHSFLATVNQDSDAIDDLITGRRRKSQSIGPLLLTHSELRRHSKDSVGWKRESISIECSVEKDRNRKRRLSVRNNSVVV</sequence>
<dbReference type="EMBL" id="JARQWQ010000054">
    <property type="protein sequence ID" value="KAK2556658.1"/>
    <property type="molecule type" value="Genomic_DNA"/>
</dbReference>
<comment type="caution">
    <text evidence="1">The sequence shown here is derived from an EMBL/GenBank/DDBJ whole genome shotgun (WGS) entry which is preliminary data.</text>
</comment>
<accession>A0AAD9Q8F5</accession>
<protein>
    <submittedName>
        <fullName evidence="1">Uncharacterized protein</fullName>
    </submittedName>
</protein>
<evidence type="ECO:0000313" key="2">
    <source>
        <dbReference type="Proteomes" id="UP001249851"/>
    </source>
</evidence>
<keyword evidence="2" id="KW-1185">Reference proteome</keyword>
<dbReference type="Proteomes" id="UP001249851">
    <property type="component" value="Unassembled WGS sequence"/>
</dbReference>
<gene>
    <name evidence="1" type="ORF">P5673_021208</name>
</gene>
<proteinExistence type="predicted"/>
<reference evidence="1" key="2">
    <citation type="journal article" date="2023" name="Science">
        <title>Genomic signatures of disease resistance in endangered staghorn corals.</title>
        <authorList>
            <person name="Vollmer S.V."/>
            <person name="Selwyn J.D."/>
            <person name="Despard B.A."/>
            <person name="Roesel C.L."/>
        </authorList>
    </citation>
    <scope>NUCLEOTIDE SEQUENCE</scope>
    <source>
        <strain evidence="1">K2</strain>
    </source>
</reference>
<organism evidence="1 2">
    <name type="scientific">Acropora cervicornis</name>
    <name type="common">Staghorn coral</name>
    <dbReference type="NCBI Taxonomy" id="6130"/>
    <lineage>
        <taxon>Eukaryota</taxon>
        <taxon>Metazoa</taxon>
        <taxon>Cnidaria</taxon>
        <taxon>Anthozoa</taxon>
        <taxon>Hexacorallia</taxon>
        <taxon>Scleractinia</taxon>
        <taxon>Astrocoeniina</taxon>
        <taxon>Acroporidae</taxon>
        <taxon>Acropora</taxon>
    </lineage>
</organism>